<dbReference type="GO" id="GO:0003676">
    <property type="term" value="F:nucleic acid binding"/>
    <property type="evidence" value="ECO:0007669"/>
    <property type="project" value="InterPro"/>
</dbReference>
<dbReference type="Proteomes" id="UP000800040">
    <property type="component" value="Unassembled WGS sequence"/>
</dbReference>
<dbReference type="Gene3D" id="3.30.420.10">
    <property type="entry name" value="Ribonuclease H-like superfamily/Ribonuclease H"/>
    <property type="match status" value="1"/>
</dbReference>
<evidence type="ECO:0000313" key="1">
    <source>
        <dbReference type="EMBL" id="KAF1838327.1"/>
    </source>
</evidence>
<dbReference type="EMBL" id="ML975253">
    <property type="protein sequence ID" value="KAF1838327.1"/>
    <property type="molecule type" value="Genomic_DNA"/>
</dbReference>
<accession>A0A6A5KQI5</accession>
<dbReference type="InterPro" id="IPR036397">
    <property type="entry name" value="RNaseH_sf"/>
</dbReference>
<evidence type="ECO:0008006" key="3">
    <source>
        <dbReference type="Google" id="ProtNLM"/>
    </source>
</evidence>
<reference evidence="1" key="1">
    <citation type="submission" date="2020-01" db="EMBL/GenBank/DDBJ databases">
        <authorList>
            <consortium name="DOE Joint Genome Institute"/>
            <person name="Haridas S."/>
            <person name="Albert R."/>
            <person name="Binder M."/>
            <person name="Bloem J."/>
            <person name="Labutti K."/>
            <person name="Salamov A."/>
            <person name="Andreopoulos B."/>
            <person name="Baker S.E."/>
            <person name="Barry K."/>
            <person name="Bills G."/>
            <person name="Bluhm B.H."/>
            <person name="Cannon C."/>
            <person name="Castanera R."/>
            <person name="Culley D.E."/>
            <person name="Daum C."/>
            <person name="Ezra D."/>
            <person name="Gonzalez J.B."/>
            <person name="Henrissat B."/>
            <person name="Kuo A."/>
            <person name="Liang C."/>
            <person name="Lipzen A."/>
            <person name="Lutzoni F."/>
            <person name="Magnuson J."/>
            <person name="Mondo S."/>
            <person name="Nolan M."/>
            <person name="Ohm R."/>
            <person name="Pangilinan J."/>
            <person name="Park H.-J."/>
            <person name="Ramirez L."/>
            <person name="Alfaro M."/>
            <person name="Sun H."/>
            <person name="Tritt A."/>
            <person name="Yoshinaga Y."/>
            <person name="Zwiers L.-H."/>
            <person name="Turgeon B.G."/>
            <person name="Goodwin S.B."/>
            <person name="Spatafora J.W."/>
            <person name="Crous P.W."/>
            <person name="Grigoriev I.V."/>
        </authorList>
    </citation>
    <scope>NUCLEOTIDE SEQUENCE</scope>
    <source>
        <strain evidence="1">P77</strain>
    </source>
</reference>
<keyword evidence="2" id="KW-1185">Reference proteome</keyword>
<dbReference type="AlphaFoldDB" id="A0A6A5KQI5"/>
<gene>
    <name evidence="1" type="ORF">BDW02DRAFT_565154</name>
</gene>
<dbReference type="OrthoDB" id="3691195at2759"/>
<protein>
    <recommendedName>
        <fullName evidence="3">Tc1-like transposase DDE domain-containing protein</fullName>
    </recommendedName>
</protein>
<evidence type="ECO:0000313" key="2">
    <source>
        <dbReference type="Proteomes" id="UP000800040"/>
    </source>
</evidence>
<sequence length="246" mass="29449">MDYHKCIACSKGWISGKLAPKRKEWYETMLQQYPEVHQWRRVRFSDKVHWSVGPEGKVRIIRKPGERYCSDCIQHTFDREDEKQRNERQHSWAAIGYNFKSELSFHTTKSKNGKMSLQVYGDQILEPLVKPWLERGDDFVLEEDNDSGQSGGKSKKWNIVKEWKKKNHLEYYFNCSNSPDLAPIENCWRPPKQFMARFPHWDEFETRDLTIEGWQKVSQHYINEQVDTMPRRLRDCIDLDGQMTAW</sequence>
<name>A0A6A5KQI5_9PLEO</name>
<proteinExistence type="predicted"/>
<organism evidence="1 2">
    <name type="scientific">Decorospora gaudefroyi</name>
    <dbReference type="NCBI Taxonomy" id="184978"/>
    <lineage>
        <taxon>Eukaryota</taxon>
        <taxon>Fungi</taxon>
        <taxon>Dikarya</taxon>
        <taxon>Ascomycota</taxon>
        <taxon>Pezizomycotina</taxon>
        <taxon>Dothideomycetes</taxon>
        <taxon>Pleosporomycetidae</taxon>
        <taxon>Pleosporales</taxon>
        <taxon>Pleosporineae</taxon>
        <taxon>Pleosporaceae</taxon>
        <taxon>Decorospora</taxon>
    </lineage>
</organism>